<evidence type="ECO:0000313" key="3">
    <source>
        <dbReference type="Proteomes" id="UP000295536"/>
    </source>
</evidence>
<dbReference type="Proteomes" id="UP000295536">
    <property type="component" value="Unassembled WGS sequence"/>
</dbReference>
<dbReference type="Proteomes" id="UP000315577">
    <property type="component" value="Unassembled WGS sequence"/>
</dbReference>
<accession>A0A4R3LG30</accession>
<proteinExistence type="predicted"/>
<dbReference type="EMBL" id="SMAH01000005">
    <property type="protein sequence ID" value="TCS98418.1"/>
    <property type="molecule type" value="Genomic_DNA"/>
</dbReference>
<dbReference type="InterPro" id="IPR021332">
    <property type="entry name" value="DUF2944"/>
</dbReference>
<organism evidence="1 3">
    <name type="scientific">Tepidimonas ignava</name>
    <dbReference type="NCBI Taxonomy" id="114249"/>
    <lineage>
        <taxon>Bacteria</taxon>
        <taxon>Pseudomonadati</taxon>
        <taxon>Pseudomonadota</taxon>
        <taxon>Betaproteobacteria</taxon>
        <taxon>Burkholderiales</taxon>
        <taxon>Tepidimonas</taxon>
    </lineage>
</organism>
<dbReference type="OrthoDB" id="7057642at2"/>
<reference evidence="2 4" key="2">
    <citation type="submission" date="2019-07" db="EMBL/GenBank/DDBJ databases">
        <title>Tepidimonas ignava SPS-1037 draft genome.</title>
        <authorList>
            <person name="Da Costa M.S."/>
            <person name="Froufe H.J.C."/>
            <person name="Egas C."/>
            <person name="Albuquerque L."/>
        </authorList>
    </citation>
    <scope>NUCLEOTIDE SEQUENCE [LARGE SCALE GENOMIC DNA]</scope>
    <source>
        <strain evidence="2 4">SPS-1037</strain>
    </source>
</reference>
<evidence type="ECO:0000313" key="2">
    <source>
        <dbReference type="EMBL" id="TSE19580.1"/>
    </source>
</evidence>
<dbReference type="AlphaFoldDB" id="A0A4R3LG30"/>
<protein>
    <submittedName>
        <fullName evidence="1">DUF2946 family protein</fullName>
    </submittedName>
</protein>
<evidence type="ECO:0000313" key="1">
    <source>
        <dbReference type="EMBL" id="TCS98418.1"/>
    </source>
</evidence>
<evidence type="ECO:0000313" key="4">
    <source>
        <dbReference type="Proteomes" id="UP000315577"/>
    </source>
</evidence>
<gene>
    <name evidence="1" type="ORF">EDC36_105175</name>
    <name evidence="2" type="ORF">Tigna_02200</name>
</gene>
<dbReference type="RefSeq" id="WP_132962284.1">
    <property type="nucleotide sequence ID" value="NZ_SMAH01000005.1"/>
</dbReference>
<sequence length="190" mass="21041">MDDMVKAAMAKWPNVPHCYGWLGLDERGRWWMRDAAAQAAGPFVGPGASAASRGSELRHAGLIAFIGRNYACDDQGQWYFQNGPQRVYVELACTPWVWRVQPDGGLYSHTGQPTMPTEVLVDERGWVYLVTPLGVGVVHSQDVPLAVEHWEAGRWPVTEPRSVHSATLPERYRFVPSPAARRASASSAIK</sequence>
<dbReference type="EMBL" id="VJNC01000016">
    <property type="protein sequence ID" value="TSE19580.1"/>
    <property type="molecule type" value="Genomic_DNA"/>
</dbReference>
<reference evidence="1 3" key="1">
    <citation type="submission" date="2019-03" db="EMBL/GenBank/DDBJ databases">
        <title>Genomic Encyclopedia of Type Strains, Phase IV (KMG-IV): sequencing the most valuable type-strain genomes for metagenomic binning, comparative biology and taxonomic classification.</title>
        <authorList>
            <person name="Goeker M."/>
        </authorList>
    </citation>
    <scope>NUCLEOTIDE SEQUENCE [LARGE SCALE GENOMIC DNA]</scope>
    <source>
        <strain evidence="1 3">DSM 12034</strain>
    </source>
</reference>
<keyword evidence="4" id="KW-1185">Reference proteome</keyword>
<dbReference type="Pfam" id="PF11161">
    <property type="entry name" value="DUF2944"/>
    <property type="match status" value="1"/>
</dbReference>
<name>A0A4R3LG30_9BURK</name>
<comment type="caution">
    <text evidence="1">The sequence shown here is derived from an EMBL/GenBank/DDBJ whole genome shotgun (WGS) entry which is preliminary data.</text>
</comment>